<proteinExistence type="predicted"/>
<accession>A0A8S0SDD9</accession>
<evidence type="ECO:0000313" key="2">
    <source>
        <dbReference type="EMBL" id="CAA2989335.1"/>
    </source>
</evidence>
<gene>
    <name evidence="2" type="ORF">OLEA9_A023690</name>
</gene>
<evidence type="ECO:0000313" key="3">
    <source>
        <dbReference type="Proteomes" id="UP000594638"/>
    </source>
</evidence>
<protein>
    <submittedName>
        <fullName evidence="2">Uncharacterized protein</fullName>
    </submittedName>
</protein>
<dbReference type="AlphaFoldDB" id="A0A8S0SDD9"/>
<sequence length="120" mass="13758">MQAAPPTEMESEHLTPPKLRLSRVEEELTKKKCKSLQHPTSTTAIHIIAHALHRSPPHRSAHTSYYRTHHCRSTHHTPRIVTPRTTVRWRKTLNGRLVFQTGFDSVTANKVVFDGDDGYE</sequence>
<reference evidence="2 3" key="1">
    <citation type="submission" date="2019-12" db="EMBL/GenBank/DDBJ databases">
        <authorList>
            <person name="Alioto T."/>
            <person name="Alioto T."/>
            <person name="Gomez Garrido J."/>
        </authorList>
    </citation>
    <scope>NUCLEOTIDE SEQUENCE [LARGE SCALE GENOMIC DNA]</scope>
</reference>
<comment type="caution">
    <text evidence="2">The sequence shown here is derived from an EMBL/GenBank/DDBJ whole genome shotgun (WGS) entry which is preliminary data.</text>
</comment>
<dbReference type="EMBL" id="CACTIH010004086">
    <property type="protein sequence ID" value="CAA2989335.1"/>
    <property type="molecule type" value="Genomic_DNA"/>
</dbReference>
<keyword evidence="3" id="KW-1185">Reference proteome</keyword>
<dbReference type="Proteomes" id="UP000594638">
    <property type="component" value="Unassembled WGS sequence"/>
</dbReference>
<dbReference type="Gramene" id="OE9A023690T1">
    <property type="protein sequence ID" value="OE9A023690C1"/>
    <property type="gene ID" value="OE9A023690"/>
</dbReference>
<name>A0A8S0SDD9_OLEEU</name>
<feature type="region of interest" description="Disordered" evidence="1">
    <location>
        <begin position="1"/>
        <end position="21"/>
    </location>
</feature>
<evidence type="ECO:0000256" key="1">
    <source>
        <dbReference type="SAM" id="MobiDB-lite"/>
    </source>
</evidence>
<organism evidence="2 3">
    <name type="scientific">Olea europaea subsp. europaea</name>
    <dbReference type="NCBI Taxonomy" id="158383"/>
    <lineage>
        <taxon>Eukaryota</taxon>
        <taxon>Viridiplantae</taxon>
        <taxon>Streptophyta</taxon>
        <taxon>Embryophyta</taxon>
        <taxon>Tracheophyta</taxon>
        <taxon>Spermatophyta</taxon>
        <taxon>Magnoliopsida</taxon>
        <taxon>eudicotyledons</taxon>
        <taxon>Gunneridae</taxon>
        <taxon>Pentapetalae</taxon>
        <taxon>asterids</taxon>
        <taxon>lamiids</taxon>
        <taxon>Lamiales</taxon>
        <taxon>Oleaceae</taxon>
        <taxon>Oleeae</taxon>
        <taxon>Olea</taxon>
    </lineage>
</organism>